<evidence type="ECO:0000259" key="8">
    <source>
        <dbReference type="Pfam" id="PF07669"/>
    </source>
</evidence>
<dbReference type="EMBL" id="CP155573">
    <property type="protein sequence ID" value="XFO64105.1"/>
    <property type="molecule type" value="Genomic_DNA"/>
</dbReference>
<keyword evidence="11" id="KW-1185">Reference proteome</keyword>
<sequence>MVVIGEQQGSRNACKAGGVFYTPVHIVNYILARTLAHHDIVANPVPRVLDPACGSGNFLVAAYDLLLAKFAENLPALRAQYAEQRYMIKTVMTEYYLDGRSYWRRENLHYHIVHYCLYGADMDEAAINRAQERLVEKQAALSSLDADIMNLLTGDSLIKWEDNLIEMDGCTDNDRLRLADFWTRKYDYVIGNPPYISFGLNRVGKVTAEQAQYLRMNYPHSAQYKLSYYALFLERGILALKPGGYLGYITPDSYLLGRYYSKIREFILDNCRVQELALVNAKVFDGVVVGIPAITILQKESSEEAKSTAVVTVKKINEAEIEPTAYQYPQAYFSEQVYKRFRLFFLARDKDIVDKLDQAPCRFGDITKIRTGMRSLTVQADIKSKMRQGSTWRPGLISSGQVLPFALSYQGDWLDVDPTKLNKGGWDGEVMAGPKIFLRQTGDSLIAAVDKSGYYHLNNIHSLVVDKGELSLEYLVAILNSRLMNFYYQTVTLEKGRSMAQVDIEMVEKLPLIIDQQRASSLAQLARQLAEQGGWGIEDNGIYNELNKVVYEIYGLSVGDSLYIEQSISKGKSAKRRC</sequence>
<dbReference type="Proteomes" id="UP000216752">
    <property type="component" value="Chromosome"/>
</dbReference>
<dbReference type="InterPro" id="IPR029063">
    <property type="entry name" value="SAM-dependent_MTases_sf"/>
</dbReference>
<dbReference type="Pfam" id="PF12950">
    <property type="entry name" value="TaqI_C"/>
    <property type="match status" value="1"/>
</dbReference>
<evidence type="ECO:0000256" key="6">
    <source>
        <dbReference type="ARBA" id="ARBA00023125"/>
    </source>
</evidence>
<feature type="domain" description="Type II methyltransferase M.TaqI-like" evidence="8">
    <location>
        <begin position="116"/>
        <end position="284"/>
    </location>
</feature>
<proteinExistence type="predicted"/>
<evidence type="ECO:0000256" key="1">
    <source>
        <dbReference type="ARBA" id="ARBA00011900"/>
    </source>
</evidence>
<name>A0ABZ3IEI8_9FIRM</name>
<feature type="domain" description="TaqI-like C-terminal specificity" evidence="9">
    <location>
        <begin position="401"/>
        <end position="512"/>
    </location>
</feature>
<dbReference type="InterPro" id="IPR023135">
    <property type="entry name" value="N6_DNA_MeTrfase_TaqI_C"/>
</dbReference>
<accession>A0ABZ3IEI8</accession>
<gene>
    <name evidence="10" type="ORF">SPSIL_001950</name>
</gene>
<keyword evidence="6" id="KW-0238">DNA-binding</keyword>
<keyword evidence="5" id="KW-0680">Restriction system</keyword>
<dbReference type="SUPFAM" id="SSF53335">
    <property type="entry name" value="S-adenosyl-L-methionine-dependent methyltransferases"/>
    <property type="match status" value="1"/>
</dbReference>
<keyword evidence="4" id="KW-0949">S-adenosyl-L-methionine</keyword>
<evidence type="ECO:0000256" key="3">
    <source>
        <dbReference type="ARBA" id="ARBA00022679"/>
    </source>
</evidence>
<evidence type="ECO:0000313" key="10">
    <source>
        <dbReference type="EMBL" id="XFO64105.1"/>
    </source>
</evidence>
<protein>
    <recommendedName>
        <fullName evidence="1">site-specific DNA-methyltransferase (adenine-specific)</fullName>
        <ecNumber evidence="1">2.1.1.72</ecNumber>
    </recommendedName>
</protein>
<comment type="catalytic activity">
    <reaction evidence="7">
        <text>a 2'-deoxyadenosine in DNA + S-adenosyl-L-methionine = an N(6)-methyl-2'-deoxyadenosine in DNA + S-adenosyl-L-homocysteine + H(+)</text>
        <dbReference type="Rhea" id="RHEA:15197"/>
        <dbReference type="Rhea" id="RHEA-COMP:12418"/>
        <dbReference type="Rhea" id="RHEA-COMP:12419"/>
        <dbReference type="ChEBI" id="CHEBI:15378"/>
        <dbReference type="ChEBI" id="CHEBI:57856"/>
        <dbReference type="ChEBI" id="CHEBI:59789"/>
        <dbReference type="ChEBI" id="CHEBI:90615"/>
        <dbReference type="ChEBI" id="CHEBI:90616"/>
        <dbReference type="EC" id="2.1.1.72"/>
    </reaction>
</comment>
<evidence type="ECO:0000256" key="5">
    <source>
        <dbReference type="ARBA" id="ARBA00022747"/>
    </source>
</evidence>
<dbReference type="InterPro" id="IPR011639">
    <property type="entry name" value="MethylTrfase_TaqI-like_dom"/>
</dbReference>
<evidence type="ECO:0000256" key="7">
    <source>
        <dbReference type="ARBA" id="ARBA00047942"/>
    </source>
</evidence>
<dbReference type="InterPro" id="IPR002052">
    <property type="entry name" value="DNA_methylase_N6_adenine_CS"/>
</dbReference>
<evidence type="ECO:0000313" key="11">
    <source>
        <dbReference type="Proteomes" id="UP000216752"/>
    </source>
</evidence>
<organism evidence="10 11">
    <name type="scientific">Sporomusa silvacetica DSM 10669</name>
    <dbReference type="NCBI Taxonomy" id="1123289"/>
    <lineage>
        <taxon>Bacteria</taxon>
        <taxon>Bacillati</taxon>
        <taxon>Bacillota</taxon>
        <taxon>Negativicutes</taxon>
        <taxon>Selenomonadales</taxon>
        <taxon>Sporomusaceae</taxon>
        <taxon>Sporomusa</taxon>
    </lineage>
</organism>
<evidence type="ECO:0000259" key="9">
    <source>
        <dbReference type="Pfam" id="PF12950"/>
    </source>
</evidence>
<dbReference type="RefSeq" id="WP_169717823.1">
    <property type="nucleotide sequence ID" value="NZ_CP155573.1"/>
</dbReference>
<evidence type="ECO:0000256" key="4">
    <source>
        <dbReference type="ARBA" id="ARBA00022691"/>
    </source>
</evidence>
<reference evidence="10" key="1">
    <citation type="submission" date="2024-05" db="EMBL/GenBank/DDBJ databases">
        <title>Isolation and characterization of Sporomusa carbonis sp. nov., a carboxydotrophic hydrogenogen in the genus of Sporomusa isolated from a charcoal burning pile.</title>
        <authorList>
            <person name="Boeer T."/>
            <person name="Rosenbaum F."/>
            <person name="Eysell L."/>
            <person name="Mueller V."/>
            <person name="Daniel R."/>
            <person name="Poehlein A."/>
        </authorList>
    </citation>
    <scope>NUCLEOTIDE SEQUENCE [LARGE SCALE GENOMIC DNA]</scope>
    <source>
        <strain evidence="10">DSM 10669</strain>
    </source>
</reference>
<evidence type="ECO:0000256" key="2">
    <source>
        <dbReference type="ARBA" id="ARBA00022603"/>
    </source>
</evidence>
<dbReference type="PRINTS" id="PR00507">
    <property type="entry name" value="N12N6MTFRASE"/>
</dbReference>
<dbReference type="Gene3D" id="3.40.50.150">
    <property type="entry name" value="Vaccinia Virus protein VP39"/>
    <property type="match status" value="1"/>
</dbReference>
<keyword evidence="2" id="KW-0489">Methyltransferase</keyword>
<dbReference type="EC" id="2.1.1.72" evidence="1"/>
<dbReference type="PANTHER" id="PTHR33841">
    <property type="entry name" value="DNA METHYLTRANSFERASE YEEA-RELATED"/>
    <property type="match status" value="1"/>
</dbReference>
<dbReference type="PROSITE" id="PS00092">
    <property type="entry name" value="N6_MTASE"/>
    <property type="match status" value="1"/>
</dbReference>
<dbReference type="Gene3D" id="3.90.220.10">
    <property type="entry name" value="Adenine-n6-DNA-methyltransferase Taqi, Chain A, domain 2"/>
    <property type="match status" value="1"/>
</dbReference>
<dbReference type="InterPro" id="IPR025931">
    <property type="entry name" value="TaqI_C"/>
</dbReference>
<dbReference type="Pfam" id="PF07669">
    <property type="entry name" value="Eco57I"/>
    <property type="match status" value="1"/>
</dbReference>
<dbReference type="PANTHER" id="PTHR33841:SF6">
    <property type="entry name" value="TYPE II METHYLTRANSFERASE M.HINDII"/>
    <property type="match status" value="1"/>
</dbReference>
<keyword evidence="3" id="KW-0808">Transferase</keyword>
<dbReference type="InterPro" id="IPR050953">
    <property type="entry name" value="N4_N6_ade-DNA_methylase"/>
</dbReference>